<gene>
    <name evidence="1" type="ORF">DFP86_11011</name>
</gene>
<proteinExistence type="predicted"/>
<sequence>MADGVNDAAIRRLVVEAGFAAVNHGLQREMRTILASLPDWLDDPAVLAACQATLLFGLGDRAGAESRLDSADPVLCAPLRQLLGDAPARAESFGELT</sequence>
<comment type="caution">
    <text evidence="1">The sequence shown here is derived from an EMBL/GenBank/DDBJ whole genome shotgun (WGS) entry which is preliminary data.</text>
</comment>
<keyword evidence="2" id="KW-1185">Reference proteome</keyword>
<dbReference type="OrthoDB" id="9035402at2"/>
<dbReference type="EMBL" id="SNZP01000010">
    <property type="protein sequence ID" value="TDR76586.1"/>
    <property type="molecule type" value="Genomic_DNA"/>
</dbReference>
<evidence type="ECO:0000313" key="2">
    <source>
        <dbReference type="Proteomes" id="UP000295611"/>
    </source>
</evidence>
<reference evidence="1 2" key="1">
    <citation type="submission" date="2019-03" db="EMBL/GenBank/DDBJ databases">
        <title>Genomic Encyclopedia of Type Strains, Phase III (KMG-III): the genomes of soil and plant-associated and newly described type strains.</title>
        <authorList>
            <person name="Whitman W."/>
        </authorList>
    </citation>
    <scope>NUCLEOTIDE SEQUENCE [LARGE SCALE GENOMIC DNA]</scope>
    <source>
        <strain evidence="1 2">CECT 8976</strain>
    </source>
</reference>
<dbReference type="Proteomes" id="UP000295611">
    <property type="component" value="Unassembled WGS sequence"/>
</dbReference>
<protein>
    <submittedName>
        <fullName evidence="1">Type III secretion system SsaH family protein</fullName>
    </submittedName>
</protein>
<dbReference type="InterPro" id="IPR010437">
    <property type="entry name" value="T3SS_SsaH/EsaH"/>
</dbReference>
<accession>A0A4R7B0X3</accession>
<dbReference type="Pfam" id="PF06287">
    <property type="entry name" value="DUF1039"/>
    <property type="match status" value="1"/>
</dbReference>
<evidence type="ECO:0000313" key="1">
    <source>
        <dbReference type="EMBL" id="TDR76586.1"/>
    </source>
</evidence>
<dbReference type="NCBIfam" id="TIGR02498">
    <property type="entry name" value="type_III_ssaH"/>
    <property type="match status" value="1"/>
</dbReference>
<name>A0A4R7B0X3_9NEIS</name>
<dbReference type="RefSeq" id="WP_133681750.1">
    <property type="nucleotide sequence ID" value="NZ_SNZP01000010.1"/>
</dbReference>
<dbReference type="AlphaFoldDB" id="A0A4R7B0X3"/>
<organism evidence="1 2">
    <name type="scientific">Paludibacterium purpuratum</name>
    <dbReference type="NCBI Taxonomy" id="1144873"/>
    <lineage>
        <taxon>Bacteria</taxon>
        <taxon>Pseudomonadati</taxon>
        <taxon>Pseudomonadota</taxon>
        <taxon>Betaproteobacteria</taxon>
        <taxon>Neisseriales</taxon>
        <taxon>Chromobacteriaceae</taxon>
        <taxon>Paludibacterium</taxon>
    </lineage>
</organism>